<keyword evidence="1" id="KW-1185">Reference proteome</keyword>
<proteinExistence type="predicted"/>
<evidence type="ECO:0000313" key="1">
    <source>
        <dbReference type="Proteomes" id="UP000887564"/>
    </source>
</evidence>
<protein>
    <submittedName>
        <fullName evidence="2">Uncharacterized protein</fullName>
    </submittedName>
</protein>
<dbReference type="Proteomes" id="UP000887564">
    <property type="component" value="Unplaced"/>
</dbReference>
<organism evidence="1 2">
    <name type="scientific">Parascaris equorum</name>
    <name type="common">Equine roundworm</name>
    <dbReference type="NCBI Taxonomy" id="6256"/>
    <lineage>
        <taxon>Eukaryota</taxon>
        <taxon>Metazoa</taxon>
        <taxon>Ecdysozoa</taxon>
        <taxon>Nematoda</taxon>
        <taxon>Chromadorea</taxon>
        <taxon>Rhabditida</taxon>
        <taxon>Spirurina</taxon>
        <taxon>Ascaridomorpha</taxon>
        <taxon>Ascaridoidea</taxon>
        <taxon>Ascarididae</taxon>
        <taxon>Parascaris</taxon>
    </lineage>
</organism>
<sequence>MHSNLSFCNTGAFAQWRRVSFGMKMPLITKICEKGLRHQFHLSLPTSRKSIRLELFNATFFVHYTG</sequence>
<name>A0A914RRB9_PAREQ</name>
<accession>A0A914RRB9</accession>
<dbReference type="WBParaSite" id="PEQ_0000737301-mRNA-1">
    <property type="protein sequence ID" value="PEQ_0000737301-mRNA-1"/>
    <property type="gene ID" value="PEQ_0000737301"/>
</dbReference>
<evidence type="ECO:0000313" key="2">
    <source>
        <dbReference type="WBParaSite" id="PEQ_0000737301-mRNA-1"/>
    </source>
</evidence>
<dbReference type="AlphaFoldDB" id="A0A914RRB9"/>
<reference evidence="2" key="1">
    <citation type="submission" date="2022-11" db="UniProtKB">
        <authorList>
            <consortium name="WormBaseParasite"/>
        </authorList>
    </citation>
    <scope>IDENTIFICATION</scope>
</reference>